<dbReference type="InterPro" id="IPR023198">
    <property type="entry name" value="PGP-like_dom2"/>
</dbReference>
<dbReference type="EMBL" id="JAKJXO020000004">
    <property type="protein sequence ID" value="KAL1606380.1"/>
    <property type="molecule type" value="Genomic_DNA"/>
</dbReference>
<dbReference type="InterPro" id="IPR023214">
    <property type="entry name" value="HAD_sf"/>
</dbReference>
<name>A0ABR3RPM3_9PLEO</name>
<reference evidence="2 3" key="1">
    <citation type="submission" date="2024-02" db="EMBL/GenBank/DDBJ databases">
        <title>De novo assembly and annotation of 12 fungi associated with fruit tree decline syndrome in Ontario, Canada.</title>
        <authorList>
            <person name="Sulman M."/>
            <person name="Ellouze W."/>
            <person name="Ilyukhin E."/>
        </authorList>
    </citation>
    <scope>NUCLEOTIDE SEQUENCE [LARGE SCALE GENOMIC DNA]</scope>
    <source>
        <strain evidence="2 3">M42-189</strain>
    </source>
</reference>
<sequence length="248" mass="27181">MVDTQLTLFFSIYSLVNMTDSRASFKPKAIIFDLLTGLLDSWTIWEVSTPSGTSAEGLKWRKQYLDVTYGSTVYGPGSTYEELVSRAAAESGLPPSSPEALLKNWKDLKAWPEVGQVLRELRKKGYLLGIVTNCSRELGHAAVRSAERAAEEAEGEAEGSWKFDAAVTAEETGWYKPALEAYHGILPLLGDVKPEEVLFVAGSAGDVVGASKAGFRVVWNNHVGLERKGDVLPLREGKNLDEALREFL</sequence>
<evidence type="ECO:0000313" key="3">
    <source>
        <dbReference type="Proteomes" id="UP001521785"/>
    </source>
</evidence>
<comment type="caution">
    <text evidence="2">The sequence shown here is derived from an EMBL/GenBank/DDBJ whole genome shotgun (WGS) entry which is preliminary data.</text>
</comment>
<keyword evidence="1" id="KW-0378">Hydrolase</keyword>
<dbReference type="Pfam" id="PF13419">
    <property type="entry name" value="HAD_2"/>
    <property type="match status" value="1"/>
</dbReference>
<evidence type="ECO:0000256" key="1">
    <source>
        <dbReference type="ARBA" id="ARBA00022801"/>
    </source>
</evidence>
<dbReference type="InterPro" id="IPR036412">
    <property type="entry name" value="HAD-like_sf"/>
</dbReference>
<evidence type="ECO:0008006" key="4">
    <source>
        <dbReference type="Google" id="ProtNLM"/>
    </source>
</evidence>
<dbReference type="Gene3D" id="1.10.150.240">
    <property type="entry name" value="Putative phosphatase, domain 2"/>
    <property type="match status" value="1"/>
</dbReference>
<organism evidence="2 3">
    <name type="scientific">Paraconiothyrium brasiliense</name>
    <dbReference type="NCBI Taxonomy" id="300254"/>
    <lineage>
        <taxon>Eukaryota</taxon>
        <taxon>Fungi</taxon>
        <taxon>Dikarya</taxon>
        <taxon>Ascomycota</taxon>
        <taxon>Pezizomycotina</taxon>
        <taxon>Dothideomycetes</taxon>
        <taxon>Pleosporomycetidae</taxon>
        <taxon>Pleosporales</taxon>
        <taxon>Massarineae</taxon>
        <taxon>Didymosphaeriaceae</taxon>
        <taxon>Paraconiothyrium</taxon>
    </lineage>
</organism>
<evidence type="ECO:0000313" key="2">
    <source>
        <dbReference type="EMBL" id="KAL1606380.1"/>
    </source>
</evidence>
<gene>
    <name evidence="2" type="ORF">SLS60_003783</name>
</gene>
<dbReference type="PANTHER" id="PTHR43316">
    <property type="entry name" value="HYDROLASE, HALOACID DELAHOGENASE-RELATED"/>
    <property type="match status" value="1"/>
</dbReference>
<protein>
    <recommendedName>
        <fullName evidence="4">Haloacid dehalogenase</fullName>
    </recommendedName>
</protein>
<dbReference type="SUPFAM" id="SSF56784">
    <property type="entry name" value="HAD-like"/>
    <property type="match status" value="1"/>
</dbReference>
<dbReference type="InterPro" id="IPR051540">
    <property type="entry name" value="S-2-haloacid_dehalogenase"/>
</dbReference>
<dbReference type="Gene3D" id="3.40.50.1000">
    <property type="entry name" value="HAD superfamily/HAD-like"/>
    <property type="match status" value="1"/>
</dbReference>
<dbReference type="SFLD" id="SFLDG01129">
    <property type="entry name" value="C1.5:_HAD__Beta-PGM__Phosphata"/>
    <property type="match status" value="1"/>
</dbReference>
<dbReference type="Proteomes" id="UP001521785">
    <property type="component" value="Unassembled WGS sequence"/>
</dbReference>
<dbReference type="InterPro" id="IPR041492">
    <property type="entry name" value="HAD_2"/>
</dbReference>
<proteinExistence type="predicted"/>
<dbReference type="PANTHER" id="PTHR43316:SF3">
    <property type="entry name" value="HALOACID DEHALOGENASE, TYPE II (AFU_ORTHOLOGUE AFUA_2G07750)-RELATED"/>
    <property type="match status" value="1"/>
</dbReference>
<keyword evidence="3" id="KW-1185">Reference proteome</keyword>
<accession>A0ABR3RPM3</accession>
<dbReference type="SFLD" id="SFLDS00003">
    <property type="entry name" value="Haloacid_Dehalogenase"/>
    <property type="match status" value="1"/>
</dbReference>